<dbReference type="Gene3D" id="3.30.2230.10">
    <property type="entry name" value="DUSP-like"/>
    <property type="match status" value="1"/>
</dbReference>
<keyword evidence="4 7" id="KW-0833">Ubl conjugation pathway</keyword>
<keyword evidence="3 7" id="KW-0645">Protease</keyword>
<evidence type="ECO:0000256" key="5">
    <source>
        <dbReference type="ARBA" id="ARBA00022801"/>
    </source>
</evidence>
<dbReference type="InterPro" id="IPR035927">
    <property type="entry name" value="DUSP-like_sf"/>
</dbReference>
<comment type="caution">
    <text evidence="10">The sequence shown here is derived from an EMBL/GenBank/DDBJ whole genome shotgun (WGS) entry which is preliminary data.</text>
</comment>
<keyword evidence="11" id="KW-1185">Reference proteome</keyword>
<evidence type="ECO:0000313" key="10">
    <source>
        <dbReference type="EMBL" id="OMJ67143.1"/>
    </source>
</evidence>
<dbReference type="InterPro" id="IPR028889">
    <property type="entry name" value="USP"/>
</dbReference>
<dbReference type="PROSITE" id="PS00973">
    <property type="entry name" value="USP_2"/>
    <property type="match status" value="1"/>
</dbReference>
<gene>
    <name evidence="10" type="ORF">SteCoe_35770</name>
</gene>
<dbReference type="GO" id="GO:0016579">
    <property type="term" value="P:protein deubiquitination"/>
    <property type="evidence" value="ECO:0007669"/>
    <property type="project" value="InterPro"/>
</dbReference>
<evidence type="ECO:0000259" key="8">
    <source>
        <dbReference type="PROSITE" id="PS50235"/>
    </source>
</evidence>
<feature type="domain" description="USP" evidence="8">
    <location>
        <begin position="300"/>
        <end position="872"/>
    </location>
</feature>
<comment type="similarity">
    <text evidence="2 7">Belongs to the peptidase C19 family.</text>
</comment>
<dbReference type="SUPFAM" id="SSF143791">
    <property type="entry name" value="DUSP-like"/>
    <property type="match status" value="1"/>
</dbReference>
<evidence type="ECO:0000256" key="2">
    <source>
        <dbReference type="ARBA" id="ARBA00009085"/>
    </source>
</evidence>
<keyword evidence="5 7" id="KW-0378">Hydrolase</keyword>
<dbReference type="EMBL" id="MPUH01001556">
    <property type="protein sequence ID" value="OMJ67143.1"/>
    <property type="molecule type" value="Genomic_DNA"/>
</dbReference>
<dbReference type="InterPro" id="IPR050185">
    <property type="entry name" value="Ub_carboxyl-term_hydrolase"/>
</dbReference>
<dbReference type="SUPFAM" id="SSF54001">
    <property type="entry name" value="Cysteine proteinases"/>
    <property type="match status" value="1"/>
</dbReference>
<dbReference type="CDD" id="cd02674">
    <property type="entry name" value="Peptidase_C19R"/>
    <property type="match status" value="1"/>
</dbReference>
<dbReference type="InterPro" id="IPR018200">
    <property type="entry name" value="USP_CS"/>
</dbReference>
<evidence type="ECO:0000313" key="11">
    <source>
        <dbReference type="Proteomes" id="UP000187209"/>
    </source>
</evidence>
<dbReference type="PROSITE" id="PS00972">
    <property type="entry name" value="USP_1"/>
    <property type="match status" value="1"/>
</dbReference>
<proteinExistence type="inferred from homology"/>
<name>A0A1R2ARH5_9CILI</name>
<dbReference type="GO" id="GO:0006508">
    <property type="term" value="P:proteolysis"/>
    <property type="evidence" value="ECO:0007669"/>
    <property type="project" value="UniProtKB-KW"/>
</dbReference>
<dbReference type="GO" id="GO:0004843">
    <property type="term" value="F:cysteine-type deubiquitinase activity"/>
    <property type="evidence" value="ECO:0007669"/>
    <property type="project" value="UniProtKB-UniRule"/>
</dbReference>
<evidence type="ECO:0000256" key="1">
    <source>
        <dbReference type="ARBA" id="ARBA00000707"/>
    </source>
</evidence>
<evidence type="ECO:0000256" key="4">
    <source>
        <dbReference type="ARBA" id="ARBA00022786"/>
    </source>
</evidence>
<evidence type="ECO:0000259" key="9">
    <source>
        <dbReference type="PROSITE" id="PS51283"/>
    </source>
</evidence>
<organism evidence="10 11">
    <name type="scientific">Stentor coeruleus</name>
    <dbReference type="NCBI Taxonomy" id="5963"/>
    <lineage>
        <taxon>Eukaryota</taxon>
        <taxon>Sar</taxon>
        <taxon>Alveolata</taxon>
        <taxon>Ciliophora</taxon>
        <taxon>Postciliodesmatophora</taxon>
        <taxon>Heterotrichea</taxon>
        <taxon>Heterotrichida</taxon>
        <taxon>Stentoridae</taxon>
        <taxon>Stentor</taxon>
    </lineage>
</organism>
<protein>
    <recommendedName>
        <fullName evidence="7">Ubiquitin carboxyl-terminal hydrolase</fullName>
        <ecNumber evidence="7">3.4.19.12</ecNumber>
    </recommendedName>
</protein>
<dbReference type="InterPro" id="IPR038765">
    <property type="entry name" value="Papain-like_cys_pep_sf"/>
</dbReference>
<dbReference type="PANTHER" id="PTHR21646">
    <property type="entry name" value="UBIQUITIN CARBOXYL-TERMINAL HYDROLASE"/>
    <property type="match status" value="1"/>
</dbReference>
<keyword evidence="6 7" id="KW-0788">Thiol protease</keyword>
<evidence type="ECO:0000256" key="3">
    <source>
        <dbReference type="ARBA" id="ARBA00022670"/>
    </source>
</evidence>
<dbReference type="EC" id="3.4.19.12" evidence="7"/>
<comment type="catalytic activity">
    <reaction evidence="1 7">
        <text>Thiol-dependent hydrolysis of ester, thioester, amide, peptide and isopeptide bonds formed by the C-terminal Gly of ubiquitin (a 76-residue protein attached to proteins as an intracellular targeting signal).</text>
        <dbReference type="EC" id="3.4.19.12"/>
    </reaction>
</comment>
<dbReference type="InterPro" id="IPR006615">
    <property type="entry name" value="Pept_C19_DUSP"/>
</dbReference>
<dbReference type="PANTHER" id="PTHR21646:SF24">
    <property type="entry name" value="UBIQUITIN CARBOXYL-TERMINAL HYDROLASE"/>
    <property type="match status" value="1"/>
</dbReference>
<dbReference type="InterPro" id="IPR001394">
    <property type="entry name" value="Peptidase_C19_UCH"/>
</dbReference>
<sequence>MSESSFPTDPKSILQWIEGIDDDIQRNSLSNPIPGTKFYIISTQWLSKWLSQIKNPNPEPFPIDPIDNTDLLDINSNFWLIENEKVLKKGLICKIDYELISKKAWDAFVKLYKCTENSEIIKETILLKEDDTVVEVYSLPLKIYFISLEGKVQSKIFFVSYHMSVKDIYCKIKKLFDVCENIIVTEENLRVWQVDPILDNEEFESFLGSDNREMVGKILKPSLKRIDTCGLADYDMVFAEVRYGIWTYKEKNCNEETRSNGQGVLSSEDINARLKYDQNTIRIGEKVENYTKPKEKNGLVGLRNLGNTCYMNSGLQCLLNTVPLIKYILKGNYLNDINRKNSLGTQGNLISEFAYIIRKVWYETYPSFVPSRFKSAFSSFAKQFSGFSQHDSQEFLSFLLDGLHEDLNQARPCIIPQTLPIITNQMTLQDNADMLWKAHNSRNSSFFVDTMHGQFKSTIVCPNNHVSLTFDPFLMISLPIPNYETCYIKVLFIPKGFYDIIYECGMIGNLRTTVRDVKEYIGKVMNVDVGNLKVAVGLIEFIIDGFLCDDEVVNGSKKYLIYEVVGENYVFLQQRKKKPYSSMLSGEAVGYTRVVYVEPEMTCLQVHRAVYETVAKIKAAPYSSFDQYLSFLNKDKPSTYSLNFINTQFIKDQKQCPFCRTINYHCPIPTTDELFSLYTQRTQNNINIEMLWNHLTEDRFYKTLYTIEKHNCAFEAEKLGEQYRKNGVSLESCIGEFCKEERLDVKNKTFCKDCKEHVQGMKKMEIWRLPQILIFHLKRFKQIESYKIKDKKLVAFPVKDLDLRRFCNNAKGFYDLYAVSNHYGEKDFGHYTSYAFNYKKEMWYEFDDEDVKKINENRVVTSEAYVLFYKLKDN</sequence>
<dbReference type="Pfam" id="PF06337">
    <property type="entry name" value="DUSP"/>
    <property type="match status" value="1"/>
</dbReference>
<reference evidence="10 11" key="1">
    <citation type="submission" date="2016-11" db="EMBL/GenBank/DDBJ databases">
        <title>The macronuclear genome of Stentor coeruleus: a giant cell with tiny introns.</title>
        <authorList>
            <person name="Slabodnick M."/>
            <person name="Ruby J.G."/>
            <person name="Reiff S.B."/>
            <person name="Swart E.C."/>
            <person name="Gosai S."/>
            <person name="Prabakaran S."/>
            <person name="Witkowska E."/>
            <person name="Larue G.E."/>
            <person name="Fisher S."/>
            <person name="Freeman R.M."/>
            <person name="Gunawardena J."/>
            <person name="Chu W."/>
            <person name="Stover N.A."/>
            <person name="Gregory B.D."/>
            <person name="Nowacki M."/>
            <person name="Derisi J."/>
            <person name="Roy S.W."/>
            <person name="Marshall W.F."/>
            <person name="Sood P."/>
        </authorList>
    </citation>
    <scope>NUCLEOTIDE SEQUENCE [LARGE SCALE GENOMIC DNA]</scope>
    <source>
        <strain evidence="10">WM001</strain>
    </source>
</reference>
<dbReference type="AlphaFoldDB" id="A0A1R2ARH5"/>
<accession>A0A1R2ARH5</accession>
<dbReference type="Gene3D" id="3.90.70.10">
    <property type="entry name" value="Cysteine proteinases"/>
    <property type="match status" value="2"/>
</dbReference>
<evidence type="ECO:0000256" key="7">
    <source>
        <dbReference type="RuleBase" id="RU366025"/>
    </source>
</evidence>
<dbReference type="OrthoDB" id="292964at2759"/>
<dbReference type="Proteomes" id="UP000187209">
    <property type="component" value="Unassembled WGS sequence"/>
</dbReference>
<dbReference type="SMART" id="SM00695">
    <property type="entry name" value="DUSP"/>
    <property type="match status" value="1"/>
</dbReference>
<dbReference type="PROSITE" id="PS50235">
    <property type="entry name" value="USP_3"/>
    <property type="match status" value="1"/>
</dbReference>
<dbReference type="Pfam" id="PF00443">
    <property type="entry name" value="UCH"/>
    <property type="match status" value="1"/>
</dbReference>
<evidence type="ECO:0000256" key="6">
    <source>
        <dbReference type="ARBA" id="ARBA00022807"/>
    </source>
</evidence>
<feature type="domain" description="DUSP" evidence="9">
    <location>
        <begin position="11"/>
        <end position="125"/>
    </location>
</feature>
<dbReference type="PROSITE" id="PS51283">
    <property type="entry name" value="DUSP"/>
    <property type="match status" value="1"/>
</dbReference>